<evidence type="ECO:0000313" key="10">
    <source>
        <dbReference type="Proteomes" id="UP000430692"/>
    </source>
</evidence>
<comment type="similarity">
    <text evidence="3">Belongs to the NAD(P)-dependent epimerase/dehydratase family. dTDP-glucose dehydratase subfamily.</text>
</comment>
<keyword evidence="6" id="KW-0520">NAD</keyword>
<keyword evidence="10" id="KW-1185">Reference proteome</keyword>
<gene>
    <name evidence="9" type="primary">rfbB</name>
    <name evidence="9" type="ORF">GSM42_01385</name>
</gene>
<dbReference type="EMBL" id="WUUL01000001">
    <property type="protein sequence ID" value="MXQ52426.1"/>
    <property type="molecule type" value="Genomic_DNA"/>
</dbReference>
<evidence type="ECO:0000256" key="5">
    <source>
        <dbReference type="ARBA" id="ARBA00016977"/>
    </source>
</evidence>
<evidence type="ECO:0000256" key="4">
    <source>
        <dbReference type="ARBA" id="ARBA00011990"/>
    </source>
</evidence>
<dbReference type="GO" id="GO:0009225">
    <property type="term" value="P:nucleotide-sugar metabolic process"/>
    <property type="evidence" value="ECO:0007669"/>
    <property type="project" value="InterPro"/>
</dbReference>
<dbReference type="Gene3D" id="3.90.25.10">
    <property type="entry name" value="UDP-galactose 4-epimerase, domain 1"/>
    <property type="match status" value="1"/>
</dbReference>
<dbReference type="AlphaFoldDB" id="A0A6I4VRB7"/>
<reference evidence="9 10" key="1">
    <citation type="submission" date="2019-12" db="EMBL/GenBank/DDBJ databases">
        <title>Whole-genome analyses of novel actinobacteria.</title>
        <authorList>
            <person name="Sahin N."/>
            <person name="Saygin H."/>
        </authorList>
    </citation>
    <scope>NUCLEOTIDE SEQUENCE [LARGE SCALE GENOMIC DNA]</scope>
    <source>
        <strain evidence="9 10">KC615</strain>
    </source>
</reference>
<dbReference type="Pfam" id="PF16363">
    <property type="entry name" value="GDP_Man_Dehyd"/>
    <property type="match status" value="1"/>
</dbReference>
<dbReference type="InterPro" id="IPR016040">
    <property type="entry name" value="NAD(P)-bd_dom"/>
</dbReference>
<name>A0A6I4VRB7_9BACL</name>
<evidence type="ECO:0000256" key="3">
    <source>
        <dbReference type="ARBA" id="ARBA00008178"/>
    </source>
</evidence>
<evidence type="ECO:0000256" key="1">
    <source>
        <dbReference type="ARBA" id="ARBA00001539"/>
    </source>
</evidence>
<sequence>MEKILVTGGSGFIGSHYLKRLLQTDEMFEVVNVDLLTYASNPANTNSFEKDKRYAFRKLDIADTSSIISLFENHHFTQVVHFAAESHVDRSIQSAEPFIHTNIAGTYTLLQSARKFQVKRFIQISTDEVYGSFPVGRAEENTPLNPQNPYAASKASADLLCQSFANTYDFPVIITRCTNNYGPHQHREKFIPSIITACLQNKPVAIYGDGLQERDWLHVADHCEAIELIRRKGKLQEIYHIGAECTISNREVANRVLSLMKRDKEQITYVADRLGHDVRYSLNTAKIQTELGWKPKISFTDGIEKVVDWYKNQWESCL</sequence>
<dbReference type="CDD" id="cd05246">
    <property type="entry name" value="dTDP_GD_SDR_e"/>
    <property type="match status" value="1"/>
</dbReference>
<comment type="catalytic activity">
    <reaction evidence="1">
        <text>dTDP-alpha-D-glucose = dTDP-4-dehydro-6-deoxy-alpha-D-glucose + H2O</text>
        <dbReference type="Rhea" id="RHEA:17221"/>
        <dbReference type="ChEBI" id="CHEBI:15377"/>
        <dbReference type="ChEBI" id="CHEBI:57477"/>
        <dbReference type="ChEBI" id="CHEBI:57649"/>
        <dbReference type="EC" id="4.2.1.46"/>
    </reaction>
</comment>
<dbReference type="NCBIfam" id="TIGR01181">
    <property type="entry name" value="dTDP_gluc_dehyt"/>
    <property type="match status" value="1"/>
</dbReference>
<comment type="caution">
    <text evidence="9">The sequence shown here is derived from an EMBL/GenBank/DDBJ whole genome shotgun (WGS) entry which is preliminary data.</text>
</comment>
<comment type="cofactor">
    <cofactor evidence="2">
        <name>NAD(+)</name>
        <dbReference type="ChEBI" id="CHEBI:57540"/>
    </cofactor>
</comment>
<dbReference type="InterPro" id="IPR005888">
    <property type="entry name" value="dTDP_Gluc_deHydtase"/>
</dbReference>
<dbReference type="Gene3D" id="3.40.50.720">
    <property type="entry name" value="NAD(P)-binding Rossmann-like Domain"/>
    <property type="match status" value="1"/>
</dbReference>
<feature type="domain" description="NAD(P)-binding" evidence="8">
    <location>
        <begin position="5"/>
        <end position="305"/>
    </location>
</feature>
<evidence type="ECO:0000259" key="8">
    <source>
        <dbReference type="Pfam" id="PF16363"/>
    </source>
</evidence>
<evidence type="ECO:0000256" key="2">
    <source>
        <dbReference type="ARBA" id="ARBA00001911"/>
    </source>
</evidence>
<protein>
    <recommendedName>
        <fullName evidence="5">dTDP-glucose 4,6-dehydratase</fullName>
        <ecNumber evidence="4">4.2.1.46</ecNumber>
    </recommendedName>
</protein>
<proteinExistence type="inferred from homology"/>
<dbReference type="InterPro" id="IPR036291">
    <property type="entry name" value="NAD(P)-bd_dom_sf"/>
</dbReference>
<evidence type="ECO:0000313" key="9">
    <source>
        <dbReference type="EMBL" id="MXQ52426.1"/>
    </source>
</evidence>
<dbReference type="GO" id="GO:0008460">
    <property type="term" value="F:dTDP-glucose 4,6-dehydratase activity"/>
    <property type="evidence" value="ECO:0007669"/>
    <property type="project" value="UniProtKB-EC"/>
</dbReference>
<accession>A0A6I4VRB7</accession>
<dbReference type="Proteomes" id="UP000430692">
    <property type="component" value="Unassembled WGS sequence"/>
</dbReference>
<dbReference type="RefSeq" id="WP_160799450.1">
    <property type="nucleotide sequence ID" value="NZ_WUUL01000001.1"/>
</dbReference>
<evidence type="ECO:0000256" key="7">
    <source>
        <dbReference type="ARBA" id="ARBA00023239"/>
    </source>
</evidence>
<dbReference type="PANTHER" id="PTHR43000">
    <property type="entry name" value="DTDP-D-GLUCOSE 4,6-DEHYDRATASE-RELATED"/>
    <property type="match status" value="1"/>
</dbReference>
<evidence type="ECO:0000256" key="6">
    <source>
        <dbReference type="ARBA" id="ARBA00023027"/>
    </source>
</evidence>
<keyword evidence="7 9" id="KW-0456">Lyase</keyword>
<dbReference type="EC" id="4.2.1.46" evidence="4"/>
<dbReference type="SUPFAM" id="SSF51735">
    <property type="entry name" value="NAD(P)-binding Rossmann-fold domains"/>
    <property type="match status" value="1"/>
</dbReference>
<organism evidence="9 10">
    <name type="scientific">Shimazuella alba</name>
    <dbReference type="NCBI Taxonomy" id="2690964"/>
    <lineage>
        <taxon>Bacteria</taxon>
        <taxon>Bacillati</taxon>
        <taxon>Bacillota</taxon>
        <taxon>Bacilli</taxon>
        <taxon>Bacillales</taxon>
        <taxon>Thermoactinomycetaceae</taxon>
        <taxon>Shimazuella</taxon>
    </lineage>
</organism>